<comment type="caution">
    <text evidence="2">The sequence shown here is derived from an EMBL/GenBank/DDBJ whole genome shotgun (WGS) entry which is preliminary data.</text>
</comment>
<dbReference type="GO" id="GO:0032259">
    <property type="term" value="P:methylation"/>
    <property type="evidence" value="ECO:0007669"/>
    <property type="project" value="UniProtKB-KW"/>
</dbReference>
<dbReference type="Proteomes" id="UP001596513">
    <property type="component" value="Unassembled WGS sequence"/>
</dbReference>
<evidence type="ECO:0000313" key="2">
    <source>
        <dbReference type="EMBL" id="MFC7669992.1"/>
    </source>
</evidence>
<dbReference type="EMBL" id="JBHTEK010000001">
    <property type="protein sequence ID" value="MFC7669992.1"/>
    <property type="molecule type" value="Genomic_DNA"/>
</dbReference>
<dbReference type="RefSeq" id="WP_380205462.1">
    <property type="nucleotide sequence ID" value="NZ_JBHTEK010000001.1"/>
</dbReference>
<sequence>MNVQDAYNTWAASYDTVTNKTRDLEAIAFRQVLATVPFSQVLEIGCGTGKNTEWLAAKAAQVTAVDFSAEMLERAKAKSSPANVRFQQADITQKWNFVAAASADLIICSLILEHIQNLDFVFGQASTALKSGGFFYIGELHPYKQYQGSKARFDNGDGTVELNCYVHHVSDFTEAARQNGFDCVALQEWFDDNDRAGTLRILSVLFRKRQQR</sequence>
<name>A0ABW2U913_9BACT</name>
<gene>
    <name evidence="2" type="ORF">ACFQT0_23455</name>
</gene>
<dbReference type="InterPro" id="IPR029063">
    <property type="entry name" value="SAM-dependent_MTases_sf"/>
</dbReference>
<dbReference type="PANTHER" id="PTHR43861">
    <property type="entry name" value="TRANS-ACONITATE 2-METHYLTRANSFERASE-RELATED"/>
    <property type="match status" value="1"/>
</dbReference>
<protein>
    <submittedName>
        <fullName evidence="2">Class I SAM-dependent methyltransferase</fullName>
        <ecNumber evidence="2">2.1.1.-</ecNumber>
    </submittedName>
</protein>
<evidence type="ECO:0000259" key="1">
    <source>
        <dbReference type="Pfam" id="PF08241"/>
    </source>
</evidence>
<proteinExistence type="predicted"/>
<keyword evidence="2" id="KW-0489">Methyltransferase</keyword>
<dbReference type="SUPFAM" id="SSF53335">
    <property type="entry name" value="S-adenosyl-L-methionine-dependent methyltransferases"/>
    <property type="match status" value="1"/>
</dbReference>
<organism evidence="2 3">
    <name type="scientific">Hymenobacter humi</name>
    <dbReference type="NCBI Taxonomy" id="1411620"/>
    <lineage>
        <taxon>Bacteria</taxon>
        <taxon>Pseudomonadati</taxon>
        <taxon>Bacteroidota</taxon>
        <taxon>Cytophagia</taxon>
        <taxon>Cytophagales</taxon>
        <taxon>Hymenobacteraceae</taxon>
        <taxon>Hymenobacter</taxon>
    </lineage>
</organism>
<evidence type="ECO:0000313" key="3">
    <source>
        <dbReference type="Proteomes" id="UP001596513"/>
    </source>
</evidence>
<keyword evidence="2" id="KW-0808">Transferase</keyword>
<accession>A0ABW2U913</accession>
<feature type="domain" description="Methyltransferase type 11" evidence="1">
    <location>
        <begin position="42"/>
        <end position="137"/>
    </location>
</feature>
<keyword evidence="3" id="KW-1185">Reference proteome</keyword>
<dbReference type="PANTHER" id="PTHR43861:SF1">
    <property type="entry name" value="TRANS-ACONITATE 2-METHYLTRANSFERASE"/>
    <property type="match status" value="1"/>
</dbReference>
<dbReference type="Gene3D" id="3.40.50.150">
    <property type="entry name" value="Vaccinia Virus protein VP39"/>
    <property type="match status" value="1"/>
</dbReference>
<dbReference type="EC" id="2.1.1.-" evidence="2"/>
<dbReference type="GO" id="GO:0008168">
    <property type="term" value="F:methyltransferase activity"/>
    <property type="evidence" value="ECO:0007669"/>
    <property type="project" value="UniProtKB-KW"/>
</dbReference>
<reference evidence="3" key="1">
    <citation type="journal article" date="2019" name="Int. J. Syst. Evol. Microbiol.">
        <title>The Global Catalogue of Microorganisms (GCM) 10K type strain sequencing project: providing services to taxonomists for standard genome sequencing and annotation.</title>
        <authorList>
            <consortium name="The Broad Institute Genomics Platform"/>
            <consortium name="The Broad Institute Genome Sequencing Center for Infectious Disease"/>
            <person name="Wu L."/>
            <person name="Ma J."/>
        </authorList>
    </citation>
    <scope>NUCLEOTIDE SEQUENCE [LARGE SCALE GENOMIC DNA]</scope>
    <source>
        <strain evidence="3">JCM 19635</strain>
    </source>
</reference>
<dbReference type="InterPro" id="IPR013216">
    <property type="entry name" value="Methyltransf_11"/>
</dbReference>
<dbReference type="CDD" id="cd02440">
    <property type="entry name" value="AdoMet_MTases"/>
    <property type="match status" value="1"/>
</dbReference>
<dbReference type="Pfam" id="PF08241">
    <property type="entry name" value="Methyltransf_11"/>
    <property type="match status" value="1"/>
</dbReference>